<comment type="similarity">
    <text evidence="1">Belongs to the ROK (NagC/XylR) family.</text>
</comment>
<dbReference type="SUPFAM" id="SSF53067">
    <property type="entry name" value="Actin-like ATPase domain"/>
    <property type="match status" value="1"/>
</dbReference>
<sequence length="264" mass="28140">MELLGIDIGGSGIKGAIVNAATGELVTERLRLPSPPTFQPDEVVAVVADLVKQFNYSGPIGVGFPGVVMHGTVVAPPTALAFPNWVGVNLAERVSAAVGCPVTVGNDADVAAMAEMFFGAGRGETGVVMMFTLGTGIGSALFINGHIVPNTEMGRVYPRDSKKTIEQLASDRVREEQKLSWKEWGEKLNDYFKYIELLFYPDVIIIGGGVSKKHEKFFPHIKVRARLIPAAFRNEAGIVGAAMAALDQIAPQPWELPGAGHSEG</sequence>
<dbReference type="KEGG" id="pbf:CFX0092_A2639"/>
<keyword evidence="3" id="KW-1185">Reference proteome</keyword>
<dbReference type="Proteomes" id="UP000215027">
    <property type="component" value="Chromosome I"/>
</dbReference>
<evidence type="ECO:0000313" key="3">
    <source>
        <dbReference type="Proteomes" id="UP000215027"/>
    </source>
</evidence>
<proteinExistence type="inferred from homology"/>
<dbReference type="Pfam" id="PF00480">
    <property type="entry name" value="ROK"/>
    <property type="match status" value="1"/>
</dbReference>
<keyword evidence="2" id="KW-0808">Transferase</keyword>
<reference evidence="2" key="1">
    <citation type="submission" date="2016-01" db="EMBL/GenBank/DDBJ databases">
        <authorList>
            <person name="Mcilroy J.S."/>
            <person name="Karst M S."/>
            <person name="Albertsen M."/>
        </authorList>
    </citation>
    <scope>NUCLEOTIDE SEQUENCE</scope>
    <source>
        <strain evidence="2">Cfx-K</strain>
    </source>
</reference>
<dbReference type="InterPro" id="IPR000600">
    <property type="entry name" value="ROK"/>
</dbReference>
<dbReference type="Gene3D" id="3.30.420.40">
    <property type="match status" value="2"/>
</dbReference>
<dbReference type="GO" id="GO:0047330">
    <property type="term" value="F:polyphosphate-glucose phosphotransferase activity"/>
    <property type="evidence" value="ECO:0007669"/>
    <property type="project" value="UniProtKB-EC"/>
</dbReference>
<dbReference type="NCBIfam" id="NF045942">
    <property type="entry name" value="PolPhglucPhase"/>
    <property type="match status" value="1"/>
</dbReference>
<gene>
    <name evidence="2" type="primary">ppgK</name>
    <name evidence="2" type="ORF">CFX0092_A2639</name>
</gene>
<protein>
    <submittedName>
        <fullName evidence="2">Polyphosphate glucokinase</fullName>
        <ecNumber evidence="2">2.7.1.63</ecNumber>
    </submittedName>
</protein>
<evidence type="ECO:0000256" key="1">
    <source>
        <dbReference type="ARBA" id="ARBA00006479"/>
    </source>
</evidence>
<accession>A0A170PHV6</accession>
<dbReference type="PANTHER" id="PTHR18964">
    <property type="entry name" value="ROK (REPRESSOR, ORF, KINASE) FAMILY"/>
    <property type="match status" value="1"/>
</dbReference>
<dbReference type="EMBL" id="LN890655">
    <property type="protein sequence ID" value="CUS04517.2"/>
    <property type="molecule type" value="Genomic_DNA"/>
</dbReference>
<dbReference type="OrthoDB" id="9795247at2"/>
<organism evidence="2 3">
    <name type="scientific">Candidatus Promineifilum breve</name>
    <dbReference type="NCBI Taxonomy" id="1806508"/>
    <lineage>
        <taxon>Bacteria</taxon>
        <taxon>Bacillati</taxon>
        <taxon>Chloroflexota</taxon>
        <taxon>Ardenticatenia</taxon>
        <taxon>Candidatus Promineifilales</taxon>
        <taxon>Candidatus Promineifilaceae</taxon>
        <taxon>Candidatus Promineifilum</taxon>
    </lineage>
</organism>
<dbReference type="PANTHER" id="PTHR18964:SF146">
    <property type="entry name" value="POLYPHOSPHATE GLUCOKINASE"/>
    <property type="match status" value="1"/>
</dbReference>
<name>A0A170PHV6_9CHLR</name>
<dbReference type="AlphaFoldDB" id="A0A170PHV6"/>
<evidence type="ECO:0000313" key="2">
    <source>
        <dbReference type="EMBL" id="CUS04517.2"/>
    </source>
</evidence>
<dbReference type="CDD" id="cd24058">
    <property type="entry name" value="ASKHA_NBD_ROK_PPGK"/>
    <property type="match status" value="1"/>
</dbReference>
<dbReference type="InterPro" id="IPR043129">
    <property type="entry name" value="ATPase_NBD"/>
</dbReference>
<dbReference type="RefSeq" id="WP_095043841.1">
    <property type="nucleotide sequence ID" value="NZ_LN890655.1"/>
</dbReference>
<dbReference type="EC" id="2.7.1.63" evidence="2"/>